<keyword evidence="1" id="KW-0472">Membrane</keyword>
<proteinExistence type="predicted"/>
<keyword evidence="5" id="KW-1185">Reference proteome</keyword>
<evidence type="ECO:0008006" key="6">
    <source>
        <dbReference type="Google" id="ProtNLM"/>
    </source>
</evidence>
<protein>
    <recommendedName>
        <fullName evidence="6">Zinc-finger domain-containing protein</fullName>
    </recommendedName>
</protein>
<reference evidence="2" key="2">
    <citation type="journal article" date="2021" name="Front. Microbiol.">
        <title>Comprehensive Comparative Genomics and Phenotyping of Methylobacterium Species.</title>
        <authorList>
            <person name="Alessa O."/>
            <person name="Ogura Y."/>
            <person name="Fujitani Y."/>
            <person name="Takami H."/>
            <person name="Hayashi T."/>
            <person name="Sahin N."/>
            <person name="Tani A."/>
        </authorList>
    </citation>
    <scope>NUCLEOTIDE SEQUENCE</scope>
    <source>
        <strain evidence="2">DSM 22415</strain>
    </source>
</reference>
<reference evidence="3 4" key="1">
    <citation type="submission" date="2019-06" db="EMBL/GenBank/DDBJ databases">
        <authorList>
            <person name="Rodrigo-Torres L."/>
            <person name="Arahal R. D."/>
            <person name="Lucena T."/>
        </authorList>
    </citation>
    <scope>NUCLEOTIDE SEQUENCE [LARGE SCALE GENOMIC DNA]</scope>
    <source>
        <strain evidence="3 4">SW08-7</strain>
    </source>
</reference>
<name>A0A564FSC5_9HYPH</name>
<organism evidence="3 4">
    <name type="scientific">Methylobacterium dankookense</name>
    <dbReference type="NCBI Taxonomy" id="560405"/>
    <lineage>
        <taxon>Bacteria</taxon>
        <taxon>Pseudomonadati</taxon>
        <taxon>Pseudomonadota</taxon>
        <taxon>Alphaproteobacteria</taxon>
        <taxon>Hyphomicrobiales</taxon>
        <taxon>Methylobacteriaceae</taxon>
        <taxon>Methylobacterium</taxon>
    </lineage>
</organism>
<feature type="transmembrane region" description="Helical" evidence="1">
    <location>
        <begin position="67"/>
        <end position="86"/>
    </location>
</feature>
<dbReference type="RefSeq" id="WP_144760298.1">
    <property type="nucleotide sequence ID" value="NZ_BPQI01000015.1"/>
</dbReference>
<reference evidence="2" key="3">
    <citation type="submission" date="2021-08" db="EMBL/GenBank/DDBJ databases">
        <authorList>
            <person name="Tani A."/>
            <person name="Ola A."/>
            <person name="Ogura Y."/>
            <person name="Katsura K."/>
            <person name="Hayashi T."/>
        </authorList>
    </citation>
    <scope>NUCLEOTIDE SEQUENCE</scope>
    <source>
        <strain evidence="2">DSM 22415</strain>
    </source>
</reference>
<dbReference type="Proteomes" id="UP000401717">
    <property type="component" value="Unassembled WGS sequence"/>
</dbReference>
<dbReference type="OrthoDB" id="8031034at2"/>
<dbReference type="EMBL" id="BPQI01000015">
    <property type="protein sequence ID" value="GJD54847.1"/>
    <property type="molecule type" value="Genomic_DNA"/>
</dbReference>
<evidence type="ECO:0000313" key="5">
    <source>
        <dbReference type="Proteomes" id="UP001055303"/>
    </source>
</evidence>
<dbReference type="EMBL" id="CABFVH010000003">
    <property type="protein sequence ID" value="VUF11065.1"/>
    <property type="molecule type" value="Genomic_DNA"/>
</dbReference>
<keyword evidence="1" id="KW-1133">Transmembrane helix</keyword>
<evidence type="ECO:0000256" key="1">
    <source>
        <dbReference type="SAM" id="Phobius"/>
    </source>
</evidence>
<sequence length="238" mass="25266">MRWETLNAYVDGELDAQDRRAVAETLARDPVLSARVAILTRLKQGVRQGVTSAAVPPRRAPIARASLGWVCAAALVVLVGTGWLALSSRAPTDPARAAFTAWSAAGSPPNDVRPAGGLNGFPLDLEAAGFRLVYVSEGNGSAGWLAGYEGRHGCRLAIWSGPSRGQARLEIAQGSGGLRLARWDSEGRRYVLLSETVPAERFALLAEAAVLLTAPDRTDRLRLALDRATSLSERPCTG</sequence>
<dbReference type="Proteomes" id="UP001055303">
    <property type="component" value="Unassembled WGS sequence"/>
</dbReference>
<evidence type="ECO:0000313" key="4">
    <source>
        <dbReference type="Proteomes" id="UP000401717"/>
    </source>
</evidence>
<evidence type="ECO:0000313" key="2">
    <source>
        <dbReference type="EMBL" id="GJD54847.1"/>
    </source>
</evidence>
<accession>A0A564FSC5</accession>
<dbReference type="AlphaFoldDB" id="A0A564FSC5"/>
<evidence type="ECO:0000313" key="3">
    <source>
        <dbReference type="EMBL" id="VUF11065.1"/>
    </source>
</evidence>
<keyword evidence="1" id="KW-0812">Transmembrane</keyword>
<gene>
    <name evidence="2" type="ORF">IFDJLNFL_0726</name>
    <name evidence="3" type="ORF">MTDSW087_00738</name>
</gene>